<dbReference type="PANTHER" id="PTHR14429:SF24">
    <property type="entry name" value="FIBROSIN"/>
    <property type="match status" value="1"/>
</dbReference>
<feature type="compositionally biased region" description="Polar residues" evidence="2">
    <location>
        <begin position="325"/>
        <end position="334"/>
    </location>
</feature>
<dbReference type="EMBL" id="JAIPUX010000521">
    <property type="protein sequence ID" value="KAH0626372.1"/>
    <property type="molecule type" value="Genomic_DNA"/>
</dbReference>
<feature type="region of interest" description="Disordered" evidence="2">
    <location>
        <begin position="117"/>
        <end position="230"/>
    </location>
</feature>
<feature type="compositionally biased region" description="Low complexity" evidence="2">
    <location>
        <begin position="383"/>
        <end position="394"/>
    </location>
</feature>
<evidence type="ECO:0000313" key="3">
    <source>
        <dbReference type="EMBL" id="KAH0626372.1"/>
    </source>
</evidence>
<feature type="compositionally biased region" description="Basic and acidic residues" evidence="2">
    <location>
        <begin position="880"/>
        <end position="910"/>
    </location>
</feature>
<comment type="caution">
    <text evidence="3">The sequence shown here is derived from an EMBL/GenBank/DDBJ whole genome shotgun (WGS) entry which is preliminary data.</text>
</comment>
<name>A0ABQ7TA88_PHRPL</name>
<evidence type="ECO:0000256" key="2">
    <source>
        <dbReference type="SAM" id="MobiDB-lite"/>
    </source>
</evidence>
<feature type="compositionally biased region" description="Basic residues" evidence="2">
    <location>
        <begin position="197"/>
        <end position="209"/>
    </location>
</feature>
<evidence type="ECO:0000313" key="4">
    <source>
        <dbReference type="Proteomes" id="UP000826234"/>
    </source>
</evidence>
<feature type="region of interest" description="Disordered" evidence="2">
    <location>
        <begin position="1"/>
        <end position="39"/>
    </location>
</feature>
<keyword evidence="4" id="KW-1185">Reference proteome</keyword>
<evidence type="ECO:0000256" key="1">
    <source>
        <dbReference type="ARBA" id="ARBA00022553"/>
    </source>
</evidence>
<feature type="compositionally biased region" description="Basic and acidic residues" evidence="2">
    <location>
        <begin position="244"/>
        <end position="260"/>
    </location>
</feature>
<feature type="compositionally biased region" description="Basic residues" evidence="2">
    <location>
        <begin position="134"/>
        <end position="143"/>
    </location>
</feature>
<sequence length="1150" mass="122752">MANGFRSEGSHFLSLDDGGAGGRGEDKGDEGGGPQDHFLLTSLSDGFVVAEEKALPPLDPLLQGCSQKTKGQVESSCNATGWRGVKGTHPFSRVSATSTGPNTTHSLYLKRGTMEGTATAPAPCWSGGGGSSSRTRRKRRCSRRDRESRCTRRRGGRTGDASHRGVLSSSSSGSDSEGPSPPAPVAPGKGRPIQQQQRRRRRPIRRPKRASGSSCSREEEEEEEEEEDLIDGFAIASFVSLEALEKDATLKTPERLELRMKHSGKRKRGEGNNSEPEDEDGSSEKGRSRSCGGERAIRKRSKRRHEECDAESDPEEQASVDDLDQSFTVSTSKASGPIGALNGSCEAKLSVIPKVSGLERSQERNYEADRDALLVPFLPKEPPSQAAAAPVPAQALPPSPPALPPARTRAQTPNTAIRGTPQPKGQLPPTPQGGSAPHNLGPSQLHMKVPPFTSQTQGPYAVGLDLSTGGCSRGAAHPKPILPPCSPSSSQLPHRPSTPSLALPPHAFPSTLRPPSHHHPGMFTPSPGLPPPPPLLQVAGHPAAAAAISEQELIRQDLSSRFLTAQGAADMGAATIRPLAFQFHQHNHQHQHTHQHTHQHFTPFPPGMVPTPSSAVFEKYPGKMDGLLRHNSTNPDLPSRLGTVPPTLTQKGAQLTDPFRPTLRVKAWEVVRYARPCGIYDPAAPGEDEGRVGLRCLPPPPVYSDGVWRSSCCWLPEGRCKQRERPLPFCSSDVCAGPWIKVGVCESGLGGWETGIPQSGLMQGDPHKLDFRNDLLAGLPGTAAFGGLPHSQELARPATLFTASGGLHPGSGTSFGPATTPHGSFLSPSPHIDSSTVFGQKDSPGAPPFPSPHEAWNRLHRTPPSFPTAPAWPKGGPGDGTERGGTQHDKEGEKPDGPVIKDEKDRDALFSRHPLRASPATPTPKNPALAHEEPTGRPHVPAEREHRYGSPASSGHASRSPYPELPLKKEVKVKEEPELTGFEGALRTGAPYHSTLHVSHPLGTLAVFERPQAGTGGSVSPFLVAAPPSAASYAALEAWREPYHRRLELHSLQRQPLYLEAPSPAATVAEDYERARLYGLAPPPHPGLMAYPRHQNGLLAKATPSAAAAAVGLLSAPPPLIPASNARPCSPRRAPDIRELAAAYKDRDSR</sequence>
<feature type="compositionally biased region" description="Acidic residues" evidence="2">
    <location>
        <begin position="308"/>
        <end position="324"/>
    </location>
</feature>
<keyword evidence="1" id="KW-0597">Phosphoprotein</keyword>
<protein>
    <recommendedName>
        <fullName evidence="5">Fibrosin</fullName>
    </recommendedName>
</protein>
<dbReference type="PANTHER" id="PTHR14429">
    <property type="entry name" value="FIBROSIN FAMILY MEMBER"/>
    <property type="match status" value="1"/>
</dbReference>
<evidence type="ECO:0008006" key="5">
    <source>
        <dbReference type="Google" id="ProtNLM"/>
    </source>
</evidence>
<gene>
    <name evidence="3" type="ORF">JD844_001314</name>
</gene>
<reference evidence="3 4" key="1">
    <citation type="journal article" date="2022" name="Gigascience">
        <title>A chromosome-level genome assembly and annotation of the desert horned lizard, Phrynosoma platyrhinos, provides insight into chromosomal rearrangements among reptiles.</title>
        <authorList>
            <person name="Koochekian N."/>
            <person name="Ascanio A."/>
            <person name="Farleigh K."/>
            <person name="Card D.C."/>
            <person name="Schield D.R."/>
            <person name="Castoe T.A."/>
            <person name="Jezkova T."/>
        </authorList>
    </citation>
    <scope>NUCLEOTIDE SEQUENCE [LARGE SCALE GENOMIC DNA]</scope>
    <source>
        <strain evidence="3">NK-2021</strain>
    </source>
</reference>
<feature type="compositionally biased region" description="Acidic residues" evidence="2">
    <location>
        <begin position="218"/>
        <end position="230"/>
    </location>
</feature>
<dbReference type="Proteomes" id="UP000826234">
    <property type="component" value="Unassembled WGS sequence"/>
</dbReference>
<dbReference type="InterPro" id="IPR023246">
    <property type="entry name" value="AUTS2"/>
</dbReference>
<feature type="compositionally biased region" description="Low complexity" evidence="2">
    <location>
        <begin position="168"/>
        <end position="178"/>
    </location>
</feature>
<feature type="region of interest" description="Disordered" evidence="2">
    <location>
        <begin position="807"/>
        <end position="964"/>
    </location>
</feature>
<feature type="compositionally biased region" description="Basic and acidic residues" evidence="2">
    <location>
        <begin position="930"/>
        <end position="948"/>
    </location>
</feature>
<feature type="compositionally biased region" description="Low complexity" evidence="2">
    <location>
        <begin position="187"/>
        <end position="196"/>
    </location>
</feature>
<dbReference type="PRINTS" id="PR02044">
    <property type="entry name" value="FIBROSIN1LPF"/>
</dbReference>
<organism evidence="3 4">
    <name type="scientific">Phrynosoma platyrhinos</name>
    <name type="common">Desert horned lizard</name>
    <dbReference type="NCBI Taxonomy" id="52577"/>
    <lineage>
        <taxon>Eukaryota</taxon>
        <taxon>Metazoa</taxon>
        <taxon>Chordata</taxon>
        <taxon>Craniata</taxon>
        <taxon>Vertebrata</taxon>
        <taxon>Euteleostomi</taxon>
        <taxon>Lepidosauria</taxon>
        <taxon>Squamata</taxon>
        <taxon>Bifurcata</taxon>
        <taxon>Unidentata</taxon>
        <taxon>Episquamata</taxon>
        <taxon>Toxicofera</taxon>
        <taxon>Iguania</taxon>
        <taxon>Phrynosomatidae</taxon>
        <taxon>Phrynosomatinae</taxon>
        <taxon>Phrynosoma</taxon>
    </lineage>
</organism>
<feature type="region of interest" description="Disordered" evidence="2">
    <location>
        <begin position="378"/>
        <end position="543"/>
    </location>
</feature>
<feature type="region of interest" description="Disordered" evidence="2">
    <location>
        <begin position="244"/>
        <end position="344"/>
    </location>
</feature>
<feature type="region of interest" description="Disordered" evidence="2">
    <location>
        <begin position="624"/>
        <end position="654"/>
    </location>
</feature>
<accession>A0ABQ7TA88</accession>
<feature type="compositionally biased region" description="Pro residues" evidence="2">
    <location>
        <begin position="395"/>
        <end position="404"/>
    </location>
</feature>
<dbReference type="Pfam" id="PF15336">
    <property type="entry name" value="Auts2"/>
    <property type="match status" value="2"/>
</dbReference>
<proteinExistence type="predicted"/>